<comment type="caution">
    <text evidence="1">The sequence shown here is derived from an EMBL/GenBank/DDBJ whole genome shotgun (WGS) entry which is preliminary data.</text>
</comment>
<keyword evidence="2" id="KW-1185">Reference proteome</keyword>
<organism evidence="1 2">
    <name type="scientific">Liparis tanakae</name>
    <name type="common">Tanaka's snailfish</name>
    <dbReference type="NCBI Taxonomy" id="230148"/>
    <lineage>
        <taxon>Eukaryota</taxon>
        <taxon>Metazoa</taxon>
        <taxon>Chordata</taxon>
        <taxon>Craniata</taxon>
        <taxon>Vertebrata</taxon>
        <taxon>Euteleostomi</taxon>
        <taxon>Actinopterygii</taxon>
        <taxon>Neopterygii</taxon>
        <taxon>Teleostei</taxon>
        <taxon>Neoteleostei</taxon>
        <taxon>Acanthomorphata</taxon>
        <taxon>Eupercaria</taxon>
        <taxon>Perciformes</taxon>
        <taxon>Cottioidei</taxon>
        <taxon>Cottales</taxon>
        <taxon>Liparidae</taxon>
        <taxon>Liparis</taxon>
    </lineage>
</organism>
<dbReference type="AlphaFoldDB" id="A0A4Z2I1E4"/>
<sequence>MKGGISYEVMEERVKVVREEKRDLESQNKSPHKIQTQFAICENVWLPRVPWREMIGRKTAIEEPCFLAFLFGKK</sequence>
<protein>
    <submittedName>
        <fullName evidence="1">Uncharacterized protein</fullName>
    </submittedName>
</protein>
<dbReference type="EMBL" id="SRLO01000144">
    <property type="protein sequence ID" value="TNN71909.1"/>
    <property type="molecule type" value="Genomic_DNA"/>
</dbReference>
<name>A0A4Z2I1E4_9TELE</name>
<accession>A0A4Z2I1E4</accession>
<proteinExistence type="predicted"/>
<gene>
    <name evidence="1" type="ORF">EYF80_017916</name>
</gene>
<reference evidence="1 2" key="1">
    <citation type="submission" date="2019-03" db="EMBL/GenBank/DDBJ databases">
        <title>First draft genome of Liparis tanakae, snailfish: a comprehensive survey of snailfish specific genes.</title>
        <authorList>
            <person name="Kim W."/>
            <person name="Song I."/>
            <person name="Jeong J.-H."/>
            <person name="Kim D."/>
            <person name="Kim S."/>
            <person name="Ryu S."/>
            <person name="Song J.Y."/>
            <person name="Lee S.K."/>
        </authorList>
    </citation>
    <scope>NUCLEOTIDE SEQUENCE [LARGE SCALE GENOMIC DNA]</scope>
    <source>
        <tissue evidence="1">Muscle</tissue>
    </source>
</reference>
<evidence type="ECO:0000313" key="2">
    <source>
        <dbReference type="Proteomes" id="UP000314294"/>
    </source>
</evidence>
<evidence type="ECO:0000313" key="1">
    <source>
        <dbReference type="EMBL" id="TNN71909.1"/>
    </source>
</evidence>
<dbReference type="Proteomes" id="UP000314294">
    <property type="component" value="Unassembled WGS sequence"/>
</dbReference>